<feature type="region of interest" description="Disordered" evidence="4">
    <location>
        <begin position="775"/>
        <end position="801"/>
    </location>
</feature>
<feature type="region of interest" description="Disordered" evidence="4">
    <location>
        <begin position="701"/>
        <end position="747"/>
    </location>
</feature>
<name>A0A0A8L5A0_9SACH</name>
<dbReference type="InterPro" id="IPR016024">
    <property type="entry name" value="ARM-type_fold"/>
</dbReference>
<evidence type="ECO:0000256" key="1">
    <source>
        <dbReference type="ARBA" id="ARBA00004123"/>
    </source>
</evidence>
<dbReference type="AlphaFoldDB" id="A0A0A8L5A0"/>
<comment type="similarity">
    <text evidence="2">Belongs to the MYBBP1A family.</text>
</comment>
<dbReference type="GO" id="GO:0006355">
    <property type="term" value="P:regulation of DNA-templated transcription"/>
    <property type="evidence" value="ECO:0007669"/>
    <property type="project" value="InterPro"/>
</dbReference>
<dbReference type="Proteomes" id="UP000031516">
    <property type="component" value="Unassembled WGS sequence"/>
</dbReference>
<accession>A0A0A8L5A0</accession>
<proteinExistence type="inferred from homology"/>
<gene>
    <name evidence="5" type="ORF">KLDO_g1731</name>
</gene>
<evidence type="ECO:0000256" key="3">
    <source>
        <dbReference type="ARBA" id="ARBA00023242"/>
    </source>
</evidence>
<dbReference type="GO" id="GO:0005730">
    <property type="term" value="C:nucleolus"/>
    <property type="evidence" value="ECO:0007669"/>
    <property type="project" value="InterPro"/>
</dbReference>
<evidence type="ECO:0000256" key="4">
    <source>
        <dbReference type="SAM" id="MobiDB-lite"/>
    </source>
</evidence>
<dbReference type="Pfam" id="PF04931">
    <property type="entry name" value="DNA_pol_phi"/>
    <property type="match status" value="1"/>
</dbReference>
<dbReference type="SUPFAM" id="SSF48371">
    <property type="entry name" value="ARM repeat"/>
    <property type="match status" value="1"/>
</dbReference>
<feature type="compositionally biased region" description="Acidic residues" evidence="4">
    <location>
        <begin position="781"/>
        <end position="801"/>
    </location>
</feature>
<feature type="compositionally biased region" description="Acidic residues" evidence="4">
    <location>
        <begin position="704"/>
        <end position="747"/>
    </location>
</feature>
<dbReference type="OrthoDB" id="342531at2759"/>
<evidence type="ECO:0000256" key="2">
    <source>
        <dbReference type="ARBA" id="ARBA00006809"/>
    </source>
</evidence>
<dbReference type="EMBL" id="CCBQ010000025">
    <property type="protein sequence ID" value="CDO93434.1"/>
    <property type="molecule type" value="Genomic_DNA"/>
</dbReference>
<dbReference type="InterPro" id="IPR007015">
    <property type="entry name" value="DNA_pol_V/MYBBP1A"/>
</dbReference>
<dbReference type="PANTHER" id="PTHR13213:SF2">
    <property type="entry name" value="MYB-BINDING PROTEIN 1A"/>
    <property type="match status" value="1"/>
</dbReference>
<protein>
    <submittedName>
        <fullName evidence="5">WGS project CCBQ000000000 data, contig 00098</fullName>
    </submittedName>
</protein>
<comment type="subcellular location">
    <subcellularLocation>
        <location evidence="1">Nucleus</location>
    </subcellularLocation>
</comment>
<sequence>MKQDQVVTRVNRDLFFKVASELEKERLQAAVQLVNEISDVETGGADESGRKEWEYVIGRLVKGLASNRGGARLGFSMCLTEIVALALERKEVFTGIDGFLDQLESTLAAGSAFKNGKEERGVLFGQMFALQCLMNEPVFSKVFLDGKDSGAELNVEFLLKFLEKLIQLALYKTWLREPCLYSVHQTIQKCAKQLFDDPEAIKLILGLLDENKLTLTNEGLSIYLMFNAQRDTFSKSLSLGNSGWKNNDPLSKGNVQLLASVLKDVVPVEKSDLKQKGSWAPRLHYVWDLLLPLLNGDDSTQASDDSHVSKKRKKNSTAASSGSVGKIQFPEFWQAVVDESFFNEKASNERKYLGFLILERAVKICSAQHVQVLLSQNLLRCIVNQSQDSQRMLNKISAQALKAIVAETGRTPAKVVPLVEVLWFGKNGNVNFDKLIKNKIVDSLISTPSMDQKNLVDLVTLLISQLPADQSTNENVNLTRFIFDTLLHVIRAHKTQIDSHFVKPVLSAMIKTAFFNESGNAKVSEVARERLYSVLGELLNAPVKADKKVSSWPYVALQIIFKTELSIPLSIELDEELESVRKAAVATLKEIHSSNKNNSNSTLKGLELLLSVAILQLYSGDEESVSILQDLISFYEQSGKDSTDLVGITEILLSLVAQRKSLLKKLSLLVWESCTQDVGEPELNVLLQTLTARENKQGFTALFEGDEEDEDDEEDEEDEEDDEDEEEEDPSDDESDDDDSKEEDDDALEKIEKETTSALAKALNLPASIVGEHGEVHLGDSDEDNEKDGHNDDDDDDDDVVSEVDESMDDEAMMELDGQLSEIFKRRKEALNSVPTGNKRKVEVQESRENVISFKHRVVDMLEIYVRSFDRAGNKNGASDVTPEDWRNLTSIILPVLKCLQQTLDKYLADKCAKLLKTRVSKVKATITEEDETVQSENQSLLKEVHKLILTSKPGQFQQLFFSTCSLASLFLCKSHLSNSGSYETLIDLYAETSKAWMKEGKFTVNFFIDFSNWLQTKRAPEHQSAQE</sequence>
<organism evidence="5 6">
    <name type="scientific">Kluyveromyces dobzhanskii CBS 2104</name>
    <dbReference type="NCBI Taxonomy" id="1427455"/>
    <lineage>
        <taxon>Eukaryota</taxon>
        <taxon>Fungi</taxon>
        <taxon>Dikarya</taxon>
        <taxon>Ascomycota</taxon>
        <taxon>Saccharomycotina</taxon>
        <taxon>Saccharomycetes</taxon>
        <taxon>Saccharomycetales</taxon>
        <taxon>Saccharomycetaceae</taxon>
        <taxon>Kluyveromyces</taxon>
    </lineage>
</organism>
<keyword evidence="3" id="KW-0539">Nucleus</keyword>
<dbReference type="PANTHER" id="PTHR13213">
    <property type="entry name" value="MYB-BINDING PROTEIN 1A FAMILY MEMBER"/>
    <property type="match status" value="1"/>
</dbReference>
<dbReference type="GO" id="GO:0000182">
    <property type="term" value="F:rDNA binding"/>
    <property type="evidence" value="ECO:0007669"/>
    <property type="project" value="TreeGrafter"/>
</dbReference>
<keyword evidence="6" id="KW-1185">Reference proteome</keyword>
<reference evidence="5 6" key="1">
    <citation type="submission" date="2014-03" db="EMBL/GenBank/DDBJ databases">
        <title>The genome of Kluyveromyces dobzhanskii.</title>
        <authorList>
            <person name="Nystedt B."/>
            <person name="Astrom S."/>
        </authorList>
    </citation>
    <scope>NUCLEOTIDE SEQUENCE [LARGE SCALE GENOMIC DNA]</scope>
    <source>
        <strain evidence="5 6">CBS 2104</strain>
    </source>
</reference>
<feature type="region of interest" description="Disordered" evidence="4">
    <location>
        <begin position="301"/>
        <end position="322"/>
    </location>
</feature>
<comment type="caution">
    <text evidence="5">The sequence shown here is derived from an EMBL/GenBank/DDBJ whole genome shotgun (WGS) entry which is preliminary data.</text>
</comment>
<evidence type="ECO:0000313" key="6">
    <source>
        <dbReference type="Proteomes" id="UP000031516"/>
    </source>
</evidence>
<evidence type="ECO:0000313" key="5">
    <source>
        <dbReference type="EMBL" id="CDO93434.1"/>
    </source>
</evidence>